<accession>A0A8T2ZNG1</accession>
<feature type="compositionally biased region" description="Low complexity" evidence="1">
    <location>
        <begin position="632"/>
        <end position="644"/>
    </location>
</feature>
<evidence type="ECO:0000313" key="3">
    <source>
        <dbReference type="Proteomes" id="UP000807159"/>
    </source>
</evidence>
<sequence>MDTFVDRLHRSNSNNNSSTGNNNTIRRLRSNGSMKGGHASPMFPTNGKKRGCAFENPEPSSPKVTCIGQVRVKTKKQGNKLRTRSEKRGEISFRRVDQNSNAFEGSNNHQDLINNQFLNQQQQQEDLSPRNPRWVHLPVTICEALRTFGAEFNCFLPCRSSCTASEKEKEEKAAAAGSNNNGSSSCGAVFARWLVAVQEEEGKGREIELVVGEEQVEEERDERRRSYRRHVYEEIEFKDEKFGGNEDLQEEEEARVNICIPPKNALLLMRCRSDPVKMAALANKFWEAPAPQVEEDEQEDNEKDRNLGVEEEKRVNVEDKREVGPGHEEEEQIKVVQESIREHKEDLFVAENLVSFETVEEQHIQETGVGLALLEGEGGADSQQVRSTVENIDGVLQEGNLVKQEEEPEIHEVVNLQPTATAQETVSLCSDQSSQDQEIADPEALMNHENENKMVQENEDNQEDRTLKAEQEHVVDFSDDIEENSVSAQFEQERLEVAVKDLQDQEPEPRSVAESQVQESKEEKETEQEEEEQTVTHERSEPEDPKAQEAGQTGTGVKSKERDSSQPLLPDCLLLMMREPKLSMEVSKETWVCTTDFIRWLPEHSRPVNKADGKDEPKKRASIDSNPAQVHSSNSINNNNNKNNLEQPARSSCSYPGKPPAHGAGTESMSTMIEQKLVGARAYDPFVLTRCKSEPMRSASKLAPEACFWMNRKLEPHGAAATLGVGAAGVGF</sequence>
<dbReference type="Proteomes" id="UP000807159">
    <property type="component" value="Chromosome 1"/>
</dbReference>
<proteinExistence type="predicted"/>
<feature type="region of interest" description="Disordered" evidence="1">
    <location>
        <begin position="290"/>
        <end position="316"/>
    </location>
</feature>
<gene>
    <name evidence="2" type="ORF">H0E87_000652</name>
</gene>
<feature type="region of interest" description="Disordered" evidence="1">
    <location>
        <begin position="502"/>
        <end position="565"/>
    </location>
</feature>
<dbReference type="PANTHER" id="PTHR33448">
    <property type="entry name" value="CHLOROPLAST PROTEIN HCF243-RELATED"/>
    <property type="match status" value="1"/>
</dbReference>
<organism evidence="2 3">
    <name type="scientific">Populus deltoides</name>
    <name type="common">Eastern poplar</name>
    <name type="synonym">Eastern cottonwood</name>
    <dbReference type="NCBI Taxonomy" id="3696"/>
    <lineage>
        <taxon>Eukaryota</taxon>
        <taxon>Viridiplantae</taxon>
        <taxon>Streptophyta</taxon>
        <taxon>Embryophyta</taxon>
        <taxon>Tracheophyta</taxon>
        <taxon>Spermatophyta</taxon>
        <taxon>Magnoliopsida</taxon>
        <taxon>eudicotyledons</taxon>
        <taxon>Gunneridae</taxon>
        <taxon>Pentapetalae</taxon>
        <taxon>rosids</taxon>
        <taxon>fabids</taxon>
        <taxon>Malpighiales</taxon>
        <taxon>Salicaceae</taxon>
        <taxon>Saliceae</taxon>
        <taxon>Populus</taxon>
    </lineage>
</organism>
<evidence type="ECO:0000256" key="1">
    <source>
        <dbReference type="SAM" id="MobiDB-lite"/>
    </source>
</evidence>
<feature type="compositionally biased region" description="Basic and acidic residues" evidence="1">
    <location>
        <begin position="502"/>
        <end position="511"/>
    </location>
</feature>
<feature type="region of interest" description="Disordered" evidence="1">
    <location>
        <begin position="1"/>
        <end position="62"/>
    </location>
</feature>
<feature type="compositionally biased region" description="Low complexity" evidence="1">
    <location>
        <begin position="11"/>
        <end position="24"/>
    </location>
</feature>
<protein>
    <submittedName>
        <fullName evidence="2">Uncharacterized protein</fullName>
    </submittedName>
</protein>
<feature type="compositionally biased region" description="Basic and acidic residues" evidence="1">
    <location>
        <begin position="302"/>
        <end position="316"/>
    </location>
</feature>
<feature type="compositionally biased region" description="Polar residues" evidence="1">
    <location>
        <begin position="645"/>
        <end position="654"/>
    </location>
</feature>
<keyword evidence="3" id="KW-1185">Reference proteome</keyword>
<feature type="compositionally biased region" description="Basic and acidic residues" evidence="1">
    <location>
        <begin position="534"/>
        <end position="547"/>
    </location>
</feature>
<name>A0A8T2ZNG1_POPDE</name>
<feature type="compositionally biased region" description="Basic and acidic residues" evidence="1">
    <location>
        <begin position="606"/>
        <end position="622"/>
    </location>
</feature>
<dbReference type="PANTHER" id="PTHR33448:SF4">
    <property type="entry name" value="CHLOROPLAST PROTEIN HCF243"/>
    <property type="match status" value="1"/>
</dbReference>
<feature type="region of interest" description="Disordered" evidence="1">
    <location>
        <begin position="606"/>
        <end position="667"/>
    </location>
</feature>
<reference evidence="2" key="1">
    <citation type="journal article" date="2021" name="J. Hered.">
        <title>Genome Assembly of Salicaceae Populus deltoides (Eastern Cottonwood) I-69 Based on Nanopore Sequencing and Hi-C Technologies.</title>
        <authorList>
            <person name="Bai S."/>
            <person name="Wu H."/>
            <person name="Zhang J."/>
            <person name="Pan Z."/>
            <person name="Zhao W."/>
            <person name="Li Z."/>
            <person name="Tong C."/>
        </authorList>
    </citation>
    <scope>NUCLEOTIDE SEQUENCE</scope>
    <source>
        <tissue evidence="2">Leaf</tissue>
    </source>
</reference>
<comment type="caution">
    <text evidence="2">The sequence shown here is derived from an EMBL/GenBank/DDBJ whole genome shotgun (WGS) entry which is preliminary data.</text>
</comment>
<dbReference type="AlphaFoldDB" id="A0A8T2ZNG1"/>
<evidence type="ECO:0000313" key="2">
    <source>
        <dbReference type="EMBL" id="KAH8518878.1"/>
    </source>
</evidence>
<dbReference type="EMBL" id="JACEGQ020000001">
    <property type="protein sequence ID" value="KAH8518878.1"/>
    <property type="molecule type" value="Genomic_DNA"/>
</dbReference>